<dbReference type="PANTHER" id="PTHR32108:SF5">
    <property type="entry name" value="DYNACTIN SUBUNIT 1-LIKE"/>
    <property type="match status" value="1"/>
</dbReference>
<reference evidence="3" key="1">
    <citation type="journal article" date="2019" name="Plant Biotechnol. J.">
        <title>Genome sequencing of the Australian wild diploid species Gossypium australe highlights disease resistance and delayed gland morphogenesis.</title>
        <authorList>
            <person name="Cai Y."/>
            <person name="Cai X."/>
            <person name="Wang Q."/>
            <person name="Wang P."/>
            <person name="Zhang Y."/>
            <person name="Cai C."/>
            <person name="Xu Y."/>
            <person name="Wang K."/>
            <person name="Zhou Z."/>
            <person name="Wang C."/>
            <person name="Geng S."/>
            <person name="Li B."/>
            <person name="Dong Q."/>
            <person name="Hou Y."/>
            <person name="Wang H."/>
            <person name="Ai P."/>
            <person name="Liu Z."/>
            <person name="Yi F."/>
            <person name="Sun M."/>
            <person name="An G."/>
            <person name="Cheng J."/>
            <person name="Zhang Y."/>
            <person name="Shi Q."/>
            <person name="Xie Y."/>
            <person name="Shi X."/>
            <person name="Chang Y."/>
            <person name="Huang F."/>
            <person name="Chen Y."/>
            <person name="Hong S."/>
            <person name="Mi L."/>
            <person name="Sun Q."/>
            <person name="Zhang L."/>
            <person name="Zhou B."/>
            <person name="Peng R."/>
            <person name="Zhang X."/>
            <person name="Liu F."/>
        </authorList>
    </citation>
    <scope>NUCLEOTIDE SEQUENCE [LARGE SCALE GENOMIC DNA]</scope>
    <source>
        <strain evidence="3">cv. PA1801</strain>
    </source>
</reference>
<proteinExistence type="predicted"/>
<dbReference type="EMBL" id="SMMG02000009">
    <property type="protein sequence ID" value="KAA3461054.1"/>
    <property type="molecule type" value="Genomic_DNA"/>
</dbReference>
<dbReference type="Proteomes" id="UP000325315">
    <property type="component" value="Unassembled WGS sequence"/>
</dbReference>
<evidence type="ECO:0000256" key="1">
    <source>
        <dbReference type="SAM" id="MobiDB-lite"/>
    </source>
</evidence>
<dbReference type="PANTHER" id="PTHR32108">
    <property type="entry name" value="DNA-DIRECTED RNA POLYMERASE SUBUNIT ALPHA"/>
    <property type="match status" value="1"/>
</dbReference>
<accession>A0A5B6UX13</accession>
<name>A0A5B6UX13_9ROSI</name>
<comment type="caution">
    <text evidence="2">The sequence shown here is derived from an EMBL/GenBank/DDBJ whole genome shotgun (WGS) entry which is preliminary data.</text>
</comment>
<protein>
    <submittedName>
        <fullName evidence="2">Uncharacterized protein</fullName>
    </submittedName>
</protein>
<gene>
    <name evidence="2" type="ORF">EPI10_027658</name>
</gene>
<evidence type="ECO:0000313" key="2">
    <source>
        <dbReference type="EMBL" id="KAA3461054.1"/>
    </source>
</evidence>
<organism evidence="2 3">
    <name type="scientific">Gossypium australe</name>
    <dbReference type="NCBI Taxonomy" id="47621"/>
    <lineage>
        <taxon>Eukaryota</taxon>
        <taxon>Viridiplantae</taxon>
        <taxon>Streptophyta</taxon>
        <taxon>Embryophyta</taxon>
        <taxon>Tracheophyta</taxon>
        <taxon>Spermatophyta</taxon>
        <taxon>Magnoliopsida</taxon>
        <taxon>eudicotyledons</taxon>
        <taxon>Gunneridae</taxon>
        <taxon>Pentapetalae</taxon>
        <taxon>rosids</taxon>
        <taxon>malvids</taxon>
        <taxon>Malvales</taxon>
        <taxon>Malvaceae</taxon>
        <taxon>Malvoideae</taxon>
        <taxon>Gossypium</taxon>
    </lineage>
</organism>
<keyword evidence="3" id="KW-1185">Reference proteome</keyword>
<evidence type="ECO:0000313" key="3">
    <source>
        <dbReference type="Proteomes" id="UP000325315"/>
    </source>
</evidence>
<feature type="compositionally biased region" description="Basic and acidic residues" evidence="1">
    <location>
        <begin position="9"/>
        <end position="29"/>
    </location>
</feature>
<dbReference type="AlphaFoldDB" id="A0A5B6UX13"/>
<feature type="region of interest" description="Disordered" evidence="1">
    <location>
        <begin position="1"/>
        <end position="35"/>
    </location>
</feature>
<sequence>MIENAIRSGRIEAGENTKRSAPRKKENEVNNKSTYNKGYSKAITVSQPKVITSGQQGSIRQESKNCTAFKKVVERLIKMRIVKFDETRSVENPLPNHRDKGVNVIGKSIVRRINEDIAKVKTPLRIVWREVVGRGLIVSDSVKVCEEVRDYCEFHKAEGHEIHECVEFRVLV</sequence>